<reference evidence="1 2" key="1">
    <citation type="journal article" date="2022" name="J. Am. Chem. Soc.">
        <title>Biosynthesis of Guanitoxin Enables Global Environmental Detection in Freshwater Cyanobacteria.</title>
        <authorList>
            <person name="Lima S.T."/>
            <person name="Fallon T.R."/>
            <person name="Cordoza J.L."/>
            <person name="Chekan J.R."/>
            <person name="Delbaje E."/>
            <person name="Hopiavuori A.R."/>
            <person name="Alvarenga D.O."/>
            <person name="Wood S.M."/>
            <person name="Luhavaya H."/>
            <person name="Baumgartner J.T."/>
            <person name="Dorr F.A."/>
            <person name="Etchegaray A."/>
            <person name="Pinto E."/>
            <person name="McKinnie S.M.K."/>
            <person name="Fiore M.F."/>
            <person name="Moore B.S."/>
        </authorList>
    </citation>
    <scope>NUCLEOTIDE SEQUENCE [LARGE SCALE GENOMIC DNA]</scope>
    <source>
        <strain evidence="1 2">ITEP-024</strain>
    </source>
</reference>
<gene>
    <name evidence="1" type="ORF">K2F26_08815</name>
</gene>
<keyword evidence="2" id="KW-1185">Reference proteome</keyword>
<proteinExistence type="predicted"/>
<name>A0ABX8X3Z8_9CYAN</name>
<evidence type="ECO:0000313" key="2">
    <source>
        <dbReference type="Proteomes" id="UP000826540"/>
    </source>
</evidence>
<sequence length="201" mass="22561">MSYSDFTLEAVKKNLNLKISTRDNIFAGVTPSPISDYLQETLAYNVPFALASNTEKSRSEMIITPILLELTKQKKQKNQEISLFSGVEFNVDYSQGLSGNCDFIISRSPEFLLINAPVILVVEAKKENIKGGLGQCIAEMYAARLFNEREENEITEIYGVVTTGEIWKFLKLSDERVQIDLAEYFLNDVAKIMGILTSAVK</sequence>
<dbReference type="Proteomes" id="UP000826540">
    <property type="component" value="Chromosome"/>
</dbReference>
<protein>
    <submittedName>
        <fullName evidence="1">Uncharacterized protein</fullName>
    </submittedName>
</protein>
<organism evidence="1 2">
    <name type="scientific">Sphaerospermopsis torques-reginae ITEP-024</name>
    <dbReference type="NCBI Taxonomy" id="984208"/>
    <lineage>
        <taxon>Bacteria</taxon>
        <taxon>Bacillati</taxon>
        <taxon>Cyanobacteriota</taxon>
        <taxon>Cyanophyceae</taxon>
        <taxon>Nostocales</taxon>
        <taxon>Aphanizomenonaceae</taxon>
        <taxon>Sphaerospermopsis</taxon>
        <taxon>Sphaerospermopsis torques-reginae</taxon>
    </lineage>
</organism>
<dbReference type="RefSeq" id="WP_220611160.1">
    <property type="nucleotide sequence ID" value="NZ_CP080598.1"/>
</dbReference>
<dbReference type="EMBL" id="CP080598">
    <property type="protein sequence ID" value="QYX33401.1"/>
    <property type="molecule type" value="Genomic_DNA"/>
</dbReference>
<accession>A0ABX8X3Z8</accession>
<evidence type="ECO:0000313" key="1">
    <source>
        <dbReference type="EMBL" id="QYX33401.1"/>
    </source>
</evidence>